<comment type="subcellular location">
    <subcellularLocation>
        <location evidence="1">Cell membrane</location>
        <topology evidence="1">Multi-pass membrane protein</topology>
    </subcellularLocation>
</comment>
<evidence type="ECO:0000313" key="10">
    <source>
        <dbReference type="EMBL" id="ASW04433.1"/>
    </source>
</evidence>
<organism evidence="10 11">
    <name type="scientific">Paraburkholderia aromaticivorans</name>
    <dbReference type="NCBI Taxonomy" id="2026199"/>
    <lineage>
        <taxon>Bacteria</taxon>
        <taxon>Pseudomonadati</taxon>
        <taxon>Pseudomonadota</taxon>
        <taxon>Betaproteobacteria</taxon>
        <taxon>Burkholderiales</taxon>
        <taxon>Burkholderiaceae</taxon>
        <taxon>Paraburkholderia</taxon>
    </lineage>
</organism>
<dbReference type="Gene3D" id="3.30.70.270">
    <property type="match status" value="1"/>
</dbReference>
<keyword evidence="5 8" id="KW-1133">Transmembrane helix</keyword>
<proteinExistence type="predicted"/>
<feature type="transmembrane region" description="Helical" evidence="8">
    <location>
        <begin position="297"/>
        <end position="320"/>
    </location>
</feature>
<reference evidence="10 11" key="1">
    <citation type="submission" date="2017-08" db="EMBL/GenBank/DDBJ databases">
        <title>Identification and genetic characteristics of simultaneous BTEX- and naphthalene-degrading Paraburkholderia sp. BN5 isolated from petroleum-contaminated soil.</title>
        <authorList>
            <person name="Lee Y."/>
            <person name="Jeon C.O."/>
        </authorList>
    </citation>
    <scope>NUCLEOTIDE SEQUENCE [LARGE SCALE GENOMIC DNA]</scope>
    <source>
        <strain evidence="10 11">BN5</strain>
        <plasmid evidence="10 11">pBN6</plasmid>
    </source>
</reference>
<dbReference type="PROSITE" id="PS50887">
    <property type="entry name" value="GGDEF"/>
    <property type="match status" value="1"/>
</dbReference>
<dbReference type="Proteomes" id="UP000215158">
    <property type="component" value="Plasmid pBN6"/>
</dbReference>
<dbReference type="Pfam" id="PF02743">
    <property type="entry name" value="dCache_1"/>
    <property type="match status" value="1"/>
</dbReference>
<evidence type="ECO:0000256" key="8">
    <source>
        <dbReference type="SAM" id="Phobius"/>
    </source>
</evidence>
<comment type="catalytic activity">
    <reaction evidence="7">
        <text>2 GTP = 3',3'-c-di-GMP + 2 diphosphate</text>
        <dbReference type="Rhea" id="RHEA:24898"/>
        <dbReference type="ChEBI" id="CHEBI:33019"/>
        <dbReference type="ChEBI" id="CHEBI:37565"/>
        <dbReference type="ChEBI" id="CHEBI:58805"/>
        <dbReference type="EC" id="2.7.7.65"/>
    </reaction>
</comment>
<dbReference type="GO" id="GO:0005886">
    <property type="term" value="C:plasma membrane"/>
    <property type="evidence" value="ECO:0007669"/>
    <property type="project" value="UniProtKB-SubCell"/>
</dbReference>
<dbReference type="CDD" id="cd12915">
    <property type="entry name" value="PDC2_DGC_like"/>
    <property type="match status" value="1"/>
</dbReference>
<dbReference type="CDD" id="cd12914">
    <property type="entry name" value="PDC1_DGC_like"/>
    <property type="match status" value="1"/>
</dbReference>
<feature type="transmembrane region" description="Helical" evidence="8">
    <location>
        <begin position="20"/>
        <end position="40"/>
    </location>
</feature>
<keyword evidence="3" id="KW-1003">Cell membrane</keyword>
<dbReference type="EMBL" id="CP022996">
    <property type="protein sequence ID" value="ASW04433.1"/>
    <property type="molecule type" value="Genomic_DNA"/>
</dbReference>
<sequence>MSLPDSDKRLFALITSPRVVIGSGVILAFAMLSICAFILYGGRQDALEHASDSSRNTMLVIERDIERNIELYDLSLQAVVDGLYRPNVIALSAPLKREVLFDRAATAQYLGTIVATDAAGNIILDSRNGAPPTVNLANRNYFQVQRDHPAWGLYISPPQPSSLLGGDLALTLSRRITNPDGSFAGIVAGTVNLDYLHHLLSGLTLGPHGVMALVHTGGALIMRAPYNPKLIGHNLSGAGPFTKMSASSEGSFADTASIDGIRRIYAFKHLRGLPLIMVVAPAEQDIYAKWRMRAQKVVGVMILFSIAFVGLAVLLAYSLGKKAKAESTLRMLARTDSLTGLNNRRMLDQLLEQEWRRAVRTQRPLSILFVDLDRFKAYNDTYGHQAGDDVLAAVARCIARQIRRAGDITARYGGEEFVIVLPDTDSMGALAVAETLRQAVAHLAIEHAASELGRVTVSIGSASWQGRVADSVASVVKAADEALYQAKADGRNSVFGAILH</sequence>
<protein>
    <recommendedName>
        <fullName evidence="2">diguanylate cyclase</fullName>
        <ecNumber evidence="2">2.7.7.65</ecNumber>
    </recommendedName>
</protein>
<evidence type="ECO:0000256" key="3">
    <source>
        <dbReference type="ARBA" id="ARBA00022475"/>
    </source>
</evidence>
<name>A0A248W001_9BURK</name>
<dbReference type="InterPro" id="IPR043128">
    <property type="entry name" value="Rev_trsase/Diguanyl_cyclase"/>
</dbReference>
<dbReference type="InterPro" id="IPR033479">
    <property type="entry name" value="dCache_1"/>
</dbReference>
<feature type="domain" description="GGDEF" evidence="9">
    <location>
        <begin position="363"/>
        <end position="499"/>
    </location>
</feature>
<evidence type="ECO:0000256" key="2">
    <source>
        <dbReference type="ARBA" id="ARBA00012528"/>
    </source>
</evidence>
<evidence type="ECO:0000313" key="11">
    <source>
        <dbReference type="Proteomes" id="UP000215158"/>
    </source>
</evidence>
<dbReference type="GO" id="GO:0052621">
    <property type="term" value="F:diguanylate cyclase activity"/>
    <property type="evidence" value="ECO:0007669"/>
    <property type="project" value="UniProtKB-EC"/>
</dbReference>
<dbReference type="InterPro" id="IPR029787">
    <property type="entry name" value="Nucleotide_cyclase"/>
</dbReference>
<dbReference type="Pfam" id="PF00990">
    <property type="entry name" value="GGDEF"/>
    <property type="match status" value="1"/>
</dbReference>
<dbReference type="FunFam" id="3.30.70.270:FF:000001">
    <property type="entry name" value="Diguanylate cyclase domain protein"/>
    <property type="match status" value="1"/>
</dbReference>
<evidence type="ECO:0000256" key="6">
    <source>
        <dbReference type="ARBA" id="ARBA00023136"/>
    </source>
</evidence>
<dbReference type="AlphaFoldDB" id="A0A248W001"/>
<dbReference type="GO" id="GO:0043709">
    <property type="term" value="P:cell adhesion involved in single-species biofilm formation"/>
    <property type="evidence" value="ECO:0007669"/>
    <property type="project" value="TreeGrafter"/>
</dbReference>
<dbReference type="PANTHER" id="PTHR45138:SF9">
    <property type="entry name" value="DIGUANYLATE CYCLASE DGCM-RELATED"/>
    <property type="match status" value="1"/>
</dbReference>
<dbReference type="GO" id="GO:1902201">
    <property type="term" value="P:negative regulation of bacterial-type flagellum-dependent cell motility"/>
    <property type="evidence" value="ECO:0007669"/>
    <property type="project" value="TreeGrafter"/>
</dbReference>
<keyword evidence="11" id="KW-1185">Reference proteome</keyword>
<keyword evidence="4 8" id="KW-0812">Transmembrane</keyword>
<keyword evidence="6 8" id="KW-0472">Membrane</keyword>
<dbReference type="KEGG" id="parb:CJU94_40535"/>
<dbReference type="SUPFAM" id="SSF55073">
    <property type="entry name" value="Nucleotide cyclase"/>
    <property type="match status" value="1"/>
</dbReference>
<geneLocation type="plasmid" evidence="10 11">
    <name>pBN6</name>
</geneLocation>
<gene>
    <name evidence="10" type="ORF">CJU94_40535</name>
</gene>
<evidence type="ECO:0000256" key="1">
    <source>
        <dbReference type="ARBA" id="ARBA00004651"/>
    </source>
</evidence>
<dbReference type="CDD" id="cd01949">
    <property type="entry name" value="GGDEF"/>
    <property type="match status" value="1"/>
</dbReference>
<dbReference type="RefSeq" id="WP_095424043.1">
    <property type="nucleotide sequence ID" value="NZ_CP022996.1"/>
</dbReference>
<accession>A0A248W001</accession>
<dbReference type="InterPro" id="IPR050469">
    <property type="entry name" value="Diguanylate_Cyclase"/>
</dbReference>
<evidence type="ECO:0000259" key="9">
    <source>
        <dbReference type="PROSITE" id="PS50887"/>
    </source>
</evidence>
<dbReference type="EC" id="2.7.7.65" evidence="2"/>
<dbReference type="OrthoDB" id="9813903at2"/>
<dbReference type="InterPro" id="IPR000160">
    <property type="entry name" value="GGDEF_dom"/>
</dbReference>
<dbReference type="NCBIfam" id="TIGR00254">
    <property type="entry name" value="GGDEF"/>
    <property type="match status" value="1"/>
</dbReference>
<keyword evidence="10" id="KW-0614">Plasmid</keyword>
<evidence type="ECO:0000256" key="7">
    <source>
        <dbReference type="ARBA" id="ARBA00034247"/>
    </source>
</evidence>
<evidence type="ECO:0000256" key="5">
    <source>
        <dbReference type="ARBA" id="ARBA00022989"/>
    </source>
</evidence>
<dbReference type="Gene3D" id="3.30.450.20">
    <property type="entry name" value="PAS domain"/>
    <property type="match status" value="2"/>
</dbReference>
<dbReference type="SMART" id="SM00267">
    <property type="entry name" value="GGDEF"/>
    <property type="match status" value="1"/>
</dbReference>
<dbReference type="PANTHER" id="PTHR45138">
    <property type="entry name" value="REGULATORY COMPONENTS OF SENSORY TRANSDUCTION SYSTEM"/>
    <property type="match status" value="1"/>
</dbReference>
<evidence type="ECO:0000256" key="4">
    <source>
        <dbReference type="ARBA" id="ARBA00022692"/>
    </source>
</evidence>